<sequence length="57" mass="5758">MRTTSNTVQDLDLSVQELETMVSLGGNCGGNVDPNACDASLGGAISLAISFSVIAIT</sequence>
<dbReference type="AlphaFoldDB" id="A0A8E2B9Y4"/>
<dbReference type="Proteomes" id="UP000550260">
    <property type="component" value="Unassembled WGS sequence"/>
</dbReference>
<name>A0A8E2B9Y4_9PSEU</name>
<proteinExistence type="predicted"/>
<evidence type="ECO:0000313" key="2">
    <source>
        <dbReference type="Proteomes" id="UP000550260"/>
    </source>
</evidence>
<protein>
    <submittedName>
        <fullName evidence="1">Uncharacterized protein</fullName>
    </submittedName>
</protein>
<dbReference type="RefSeq" id="WP_183127289.1">
    <property type="nucleotide sequence ID" value="NZ_JACJHR010000122.1"/>
</dbReference>
<organism evidence="1 2">
    <name type="scientific">Amycolatopsis echigonensis</name>
    <dbReference type="NCBI Taxonomy" id="2576905"/>
    <lineage>
        <taxon>Bacteria</taxon>
        <taxon>Bacillati</taxon>
        <taxon>Actinomycetota</taxon>
        <taxon>Actinomycetes</taxon>
        <taxon>Pseudonocardiales</taxon>
        <taxon>Pseudonocardiaceae</taxon>
        <taxon>Amycolatopsis</taxon>
    </lineage>
</organism>
<gene>
    <name evidence="1" type="ORF">H5411_42545</name>
</gene>
<reference evidence="1 2" key="1">
    <citation type="submission" date="2020-08" db="EMBL/GenBank/DDBJ databases">
        <title>Amycolatopsis echigonensis JCM 21831.</title>
        <authorList>
            <person name="Tedsree N."/>
            <person name="Kuncharoen N."/>
            <person name="Likhitwitayawuid K."/>
            <person name="Tanasupawat S."/>
        </authorList>
    </citation>
    <scope>NUCLEOTIDE SEQUENCE [LARGE SCALE GENOMIC DNA]</scope>
    <source>
        <strain evidence="1 2">JCM 21831</strain>
    </source>
</reference>
<accession>A0A8E2B9Y4</accession>
<dbReference type="EMBL" id="JACJHR010000122">
    <property type="protein sequence ID" value="MBB2505785.1"/>
    <property type="molecule type" value="Genomic_DNA"/>
</dbReference>
<evidence type="ECO:0000313" key="1">
    <source>
        <dbReference type="EMBL" id="MBB2505785.1"/>
    </source>
</evidence>
<comment type="caution">
    <text evidence="1">The sequence shown here is derived from an EMBL/GenBank/DDBJ whole genome shotgun (WGS) entry which is preliminary data.</text>
</comment>